<reference evidence="1" key="1">
    <citation type="submission" date="2023-10" db="EMBL/GenBank/DDBJ databases">
        <authorList>
            <person name="Rodriguez Cubillos JULIANA M."/>
            <person name="De Vega J."/>
        </authorList>
    </citation>
    <scope>NUCLEOTIDE SEQUENCE</scope>
</reference>
<name>A0ACB0LFX5_TRIPR</name>
<dbReference type="Proteomes" id="UP001177021">
    <property type="component" value="Unassembled WGS sequence"/>
</dbReference>
<proteinExistence type="predicted"/>
<comment type="caution">
    <text evidence="1">The sequence shown here is derived from an EMBL/GenBank/DDBJ whole genome shotgun (WGS) entry which is preliminary data.</text>
</comment>
<accession>A0ACB0LFX5</accession>
<organism evidence="1 2">
    <name type="scientific">Trifolium pratense</name>
    <name type="common">Red clover</name>
    <dbReference type="NCBI Taxonomy" id="57577"/>
    <lineage>
        <taxon>Eukaryota</taxon>
        <taxon>Viridiplantae</taxon>
        <taxon>Streptophyta</taxon>
        <taxon>Embryophyta</taxon>
        <taxon>Tracheophyta</taxon>
        <taxon>Spermatophyta</taxon>
        <taxon>Magnoliopsida</taxon>
        <taxon>eudicotyledons</taxon>
        <taxon>Gunneridae</taxon>
        <taxon>Pentapetalae</taxon>
        <taxon>rosids</taxon>
        <taxon>fabids</taxon>
        <taxon>Fabales</taxon>
        <taxon>Fabaceae</taxon>
        <taxon>Papilionoideae</taxon>
        <taxon>50 kb inversion clade</taxon>
        <taxon>NPAAA clade</taxon>
        <taxon>Hologalegina</taxon>
        <taxon>IRL clade</taxon>
        <taxon>Trifolieae</taxon>
        <taxon>Trifolium</taxon>
    </lineage>
</organism>
<evidence type="ECO:0000313" key="1">
    <source>
        <dbReference type="EMBL" id="CAJ2667004.1"/>
    </source>
</evidence>
<protein>
    <submittedName>
        <fullName evidence="1">Uncharacterized protein</fullName>
    </submittedName>
</protein>
<dbReference type="EMBL" id="CASHSV030000513">
    <property type="protein sequence ID" value="CAJ2667004.1"/>
    <property type="molecule type" value="Genomic_DNA"/>
</dbReference>
<gene>
    <name evidence="1" type="ORF">MILVUS5_LOCUS31717</name>
</gene>
<keyword evidence="2" id="KW-1185">Reference proteome</keyword>
<evidence type="ECO:0000313" key="2">
    <source>
        <dbReference type="Proteomes" id="UP001177021"/>
    </source>
</evidence>
<sequence length="94" mass="10229">MTRVLHMVAETGVLLTECSNPLLLLSQILSWCSGSGRVSIGGSATLMQAFMETLVVQVGAGVLAIRKAILLQLNRKAICPFHSIIIYTYQMHRG</sequence>